<reference evidence="2 3" key="1">
    <citation type="journal article" date="2020" name="J. Phycol.">
        <title>Comparative genome analysis reveals Cyanidiococcus gen. nov., a new extremophilic red algal genus sister to Cyanidioschyzon (Cyanidioschyzonaceae, Rhodophyta).</title>
        <authorList>
            <person name="Liu S.-L."/>
            <person name="Chiang Y.-R."/>
            <person name="Yoon H.S."/>
            <person name="Fu H.-Y."/>
        </authorList>
    </citation>
    <scope>NUCLEOTIDE SEQUENCE [LARGE SCALE GENOMIC DNA]</scope>
    <source>
        <strain evidence="2 3">THAL066</strain>
    </source>
</reference>
<dbReference type="InterPro" id="IPR038071">
    <property type="entry name" value="UROD/MetE-like_sf"/>
</dbReference>
<comment type="caution">
    <text evidence="2">The sequence shown here is derived from an EMBL/GenBank/DDBJ whole genome shotgun (WGS) entry which is preliminary data.</text>
</comment>
<evidence type="ECO:0000313" key="2">
    <source>
        <dbReference type="EMBL" id="KAF6004374.1"/>
    </source>
</evidence>
<sequence>MIVHTLGFPRFGAHRELKQALERFWSGKSSKAELLQAGKLIREAQWSTEARAGLDLITVNDFSFYDHVLDASAMLGVVPARFHDGEKAAQGGDLDTYFRMARGRSQVGAAAKADVAACEMTKWFDTNYHYIVPELEENQRFALSSRKVFDETQEALSAGYRVKPVLLGPLTFLWLSKSAGKDFDRLSLLSSLVPVYQEVIKTLDCARGMGATGRADLGAGPATGVARGLLRNLSLLGGRA</sequence>
<dbReference type="PANTHER" id="PTHR30519">
    <property type="entry name" value="5-METHYLTETRAHYDROPTEROYLTRIGLUTAMATE--HOMOCYSTEINE METHYLTRANSFERASE"/>
    <property type="match status" value="1"/>
</dbReference>
<dbReference type="Pfam" id="PF08267">
    <property type="entry name" value="Meth_synt_1"/>
    <property type="match status" value="1"/>
</dbReference>
<accession>A0A7J7IP95</accession>
<dbReference type="GO" id="GO:0008270">
    <property type="term" value="F:zinc ion binding"/>
    <property type="evidence" value="ECO:0007669"/>
    <property type="project" value="InterPro"/>
</dbReference>
<feature type="domain" description="Cobalamin-independent methionine synthase MetE N-terminal" evidence="1">
    <location>
        <begin position="4"/>
        <end position="204"/>
    </location>
</feature>
<proteinExistence type="predicted"/>
<dbReference type="InterPro" id="IPR013215">
    <property type="entry name" value="Cbl-indep_Met_Synth_N"/>
</dbReference>
<dbReference type="GO" id="GO:0008652">
    <property type="term" value="P:amino acid biosynthetic process"/>
    <property type="evidence" value="ECO:0007669"/>
    <property type="project" value="InterPro"/>
</dbReference>
<organism evidence="2 3">
    <name type="scientific">Cyanidiococcus yangmingshanensis</name>
    <dbReference type="NCBI Taxonomy" id="2690220"/>
    <lineage>
        <taxon>Eukaryota</taxon>
        <taxon>Rhodophyta</taxon>
        <taxon>Bangiophyceae</taxon>
        <taxon>Cyanidiales</taxon>
        <taxon>Cyanidiaceae</taxon>
        <taxon>Cyanidiococcus</taxon>
    </lineage>
</organism>
<dbReference type="EMBL" id="VWRR01000003">
    <property type="protein sequence ID" value="KAF6004374.1"/>
    <property type="molecule type" value="Genomic_DNA"/>
</dbReference>
<protein>
    <recommendedName>
        <fullName evidence="1">Cobalamin-independent methionine synthase MetE N-terminal domain-containing protein</fullName>
    </recommendedName>
</protein>
<dbReference type="OrthoDB" id="1053771at2759"/>
<name>A0A7J7IP95_9RHOD</name>
<dbReference type="Gene3D" id="3.20.20.210">
    <property type="match status" value="1"/>
</dbReference>
<dbReference type="GO" id="GO:0003871">
    <property type="term" value="F:5-methyltetrahydropteroyltriglutamate-homocysteine S-methyltransferase activity"/>
    <property type="evidence" value="ECO:0007669"/>
    <property type="project" value="InterPro"/>
</dbReference>
<keyword evidence="3" id="KW-1185">Reference proteome</keyword>
<dbReference type="SUPFAM" id="SSF51726">
    <property type="entry name" value="UROD/MetE-like"/>
    <property type="match status" value="1"/>
</dbReference>
<gene>
    <name evidence="2" type="ORF">F1559_001069</name>
</gene>
<evidence type="ECO:0000313" key="3">
    <source>
        <dbReference type="Proteomes" id="UP000530660"/>
    </source>
</evidence>
<dbReference type="AlphaFoldDB" id="A0A7J7IP95"/>
<evidence type="ECO:0000259" key="1">
    <source>
        <dbReference type="Pfam" id="PF08267"/>
    </source>
</evidence>
<dbReference type="Proteomes" id="UP000530660">
    <property type="component" value="Unassembled WGS sequence"/>
</dbReference>